<feature type="transmembrane region" description="Helical" evidence="1">
    <location>
        <begin position="52"/>
        <end position="70"/>
    </location>
</feature>
<evidence type="ECO:0000313" key="3">
    <source>
        <dbReference type="Proteomes" id="UP000037822"/>
    </source>
</evidence>
<dbReference type="OrthoDB" id="8453777at2"/>
<accession>A0A0N0MC12</accession>
<reference evidence="2 3" key="1">
    <citation type="submission" date="2015-07" db="EMBL/GenBank/DDBJ databases">
        <title>Whole genome sequencing of Bosea vaviloviae isolated from cave pool.</title>
        <authorList>
            <person name="Tan N.E.H."/>
            <person name="Lee Y.P."/>
            <person name="Gan H.M."/>
            <person name="Barton H."/>
            <person name="Savka M.A."/>
        </authorList>
    </citation>
    <scope>NUCLEOTIDE SEQUENCE [LARGE SCALE GENOMIC DNA]</scope>
    <source>
        <strain evidence="2 3">SD260</strain>
    </source>
</reference>
<name>A0A0N0MC12_9HYPH</name>
<keyword evidence="1" id="KW-1133">Transmembrane helix</keyword>
<dbReference type="PATRIC" id="fig|1526658.3.peg.2229"/>
<keyword evidence="1" id="KW-0472">Membrane</keyword>
<organism evidence="2 3">
    <name type="scientific">Bosea vaviloviae</name>
    <dbReference type="NCBI Taxonomy" id="1526658"/>
    <lineage>
        <taxon>Bacteria</taxon>
        <taxon>Pseudomonadati</taxon>
        <taxon>Pseudomonadota</taxon>
        <taxon>Alphaproteobacteria</taxon>
        <taxon>Hyphomicrobiales</taxon>
        <taxon>Boseaceae</taxon>
        <taxon>Bosea</taxon>
    </lineage>
</organism>
<dbReference type="Proteomes" id="UP000037822">
    <property type="component" value="Unassembled WGS sequence"/>
</dbReference>
<sequence length="85" mass="9301">MQHFKTWLDQTRIALVARITGGDPRKTVMVYAIATLVVGIVIGAALARPLGAFVLLPAGILAGYAARSFVSYRRRKAFLDARRQS</sequence>
<dbReference type="RefSeq" id="WP_054208462.1">
    <property type="nucleotide sequence ID" value="NZ_LGSZ01000028.1"/>
</dbReference>
<keyword evidence="1" id="KW-0812">Transmembrane</keyword>
<keyword evidence="3" id="KW-1185">Reference proteome</keyword>
<dbReference type="EMBL" id="LGSZ01000028">
    <property type="protein sequence ID" value="KPH81625.1"/>
    <property type="molecule type" value="Genomic_DNA"/>
</dbReference>
<proteinExistence type="predicted"/>
<feature type="transmembrane region" description="Helical" evidence="1">
    <location>
        <begin position="28"/>
        <end position="46"/>
    </location>
</feature>
<comment type="caution">
    <text evidence="2">The sequence shown here is derived from an EMBL/GenBank/DDBJ whole genome shotgun (WGS) entry which is preliminary data.</text>
</comment>
<evidence type="ECO:0000256" key="1">
    <source>
        <dbReference type="SAM" id="Phobius"/>
    </source>
</evidence>
<dbReference type="AlphaFoldDB" id="A0A0N0MC12"/>
<protein>
    <submittedName>
        <fullName evidence="2">Uncharacterized protein</fullName>
    </submittedName>
</protein>
<evidence type="ECO:0000313" key="2">
    <source>
        <dbReference type="EMBL" id="KPH81625.1"/>
    </source>
</evidence>
<gene>
    <name evidence="2" type="ORF">AE618_07755</name>
</gene>